<organism evidence="2 3">
    <name type="scientific">Polynucleobacter sphagniphilus</name>
    <dbReference type="NCBI Taxonomy" id="1743169"/>
    <lineage>
        <taxon>Bacteria</taxon>
        <taxon>Pseudomonadati</taxon>
        <taxon>Pseudomonadota</taxon>
        <taxon>Betaproteobacteria</taxon>
        <taxon>Burkholderiales</taxon>
        <taxon>Burkholderiaceae</taxon>
        <taxon>Polynucleobacter</taxon>
    </lineage>
</organism>
<dbReference type="GO" id="GO:0006749">
    <property type="term" value="P:glutathione metabolic process"/>
    <property type="evidence" value="ECO:0007669"/>
    <property type="project" value="TreeGrafter"/>
</dbReference>
<dbReference type="EMBL" id="JARXYA010000003">
    <property type="protein sequence ID" value="MDH6503427.1"/>
    <property type="molecule type" value="Genomic_DNA"/>
</dbReference>
<dbReference type="InterPro" id="IPR036249">
    <property type="entry name" value="Thioredoxin-like_sf"/>
</dbReference>
<dbReference type="RefSeq" id="WP_076023355.1">
    <property type="nucleotide sequence ID" value="NZ_JAQFIK010000002.1"/>
</dbReference>
<evidence type="ECO:0000259" key="1">
    <source>
        <dbReference type="Pfam" id="PF01323"/>
    </source>
</evidence>
<dbReference type="PANTHER" id="PTHR42943">
    <property type="entry name" value="GLUTATHIONE S-TRANSFERASE KAPPA"/>
    <property type="match status" value="1"/>
</dbReference>
<gene>
    <name evidence="2" type="ORF">M2127_000717</name>
</gene>
<sequence length="210" mass="24010">MKDKKLAHFYYDIISPFAYFYVKERHLLEEDLIIKPVPVLLGGLLRSTENKGPAEIPAKRLHLYKYCVWLAHKLNIPFQFPQHHPFMTVAAQRLLVQEHADWEMVEKAFDFIWVQGKDPNLSWAEFCEHLGLSGLTSMPDNPEVKAQLISNTEEAKKEGAFGVPSLVVDGQCFWGVDTIAWTLDYLHSPGMFSEAHYLQAINVPNGLTRA</sequence>
<proteinExistence type="predicted"/>
<evidence type="ECO:0000313" key="3">
    <source>
        <dbReference type="Proteomes" id="UP001161160"/>
    </source>
</evidence>
<name>A0AA43S5J5_9BURK</name>
<protein>
    <submittedName>
        <fullName evidence="2">2-hydroxychromene-2-carboxylate isomerase</fullName>
    </submittedName>
</protein>
<dbReference type="SUPFAM" id="SSF52833">
    <property type="entry name" value="Thioredoxin-like"/>
    <property type="match status" value="1"/>
</dbReference>
<evidence type="ECO:0000313" key="2">
    <source>
        <dbReference type="EMBL" id="MDH6503427.1"/>
    </source>
</evidence>
<reference evidence="2" key="1">
    <citation type="submission" date="2023-04" db="EMBL/GenBank/DDBJ databases">
        <title>Genome Encyclopedia of Bacteria and Archaea VI: Functional Genomics of Type Strains.</title>
        <authorList>
            <person name="Whitman W."/>
        </authorList>
    </citation>
    <scope>NUCLEOTIDE SEQUENCE</scope>
    <source>
        <strain evidence="2">Enz.4-51</strain>
    </source>
</reference>
<dbReference type="Pfam" id="PF01323">
    <property type="entry name" value="DSBA"/>
    <property type="match status" value="1"/>
</dbReference>
<keyword evidence="2" id="KW-0413">Isomerase</keyword>
<dbReference type="PANTHER" id="PTHR42943:SF4">
    <property type="entry name" value="C2H2-TYPE DOMAIN-CONTAINING PROTEIN"/>
    <property type="match status" value="1"/>
</dbReference>
<dbReference type="InterPro" id="IPR051924">
    <property type="entry name" value="GST_Kappa/NadH"/>
</dbReference>
<dbReference type="GO" id="GO:0004364">
    <property type="term" value="F:glutathione transferase activity"/>
    <property type="evidence" value="ECO:0007669"/>
    <property type="project" value="TreeGrafter"/>
</dbReference>
<dbReference type="Proteomes" id="UP001161160">
    <property type="component" value="Unassembled WGS sequence"/>
</dbReference>
<feature type="domain" description="DSBA-like thioredoxin" evidence="1">
    <location>
        <begin position="9"/>
        <end position="180"/>
    </location>
</feature>
<dbReference type="Gene3D" id="3.40.30.10">
    <property type="entry name" value="Glutaredoxin"/>
    <property type="match status" value="1"/>
</dbReference>
<dbReference type="GO" id="GO:0016853">
    <property type="term" value="F:isomerase activity"/>
    <property type="evidence" value="ECO:0007669"/>
    <property type="project" value="UniProtKB-KW"/>
</dbReference>
<dbReference type="GO" id="GO:0004602">
    <property type="term" value="F:glutathione peroxidase activity"/>
    <property type="evidence" value="ECO:0007669"/>
    <property type="project" value="TreeGrafter"/>
</dbReference>
<keyword evidence="3" id="KW-1185">Reference proteome</keyword>
<comment type="caution">
    <text evidence="2">The sequence shown here is derived from an EMBL/GenBank/DDBJ whole genome shotgun (WGS) entry which is preliminary data.</text>
</comment>
<dbReference type="AlphaFoldDB" id="A0AA43S5J5"/>
<accession>A0AA43S5J5</accession>
<dbReference type="InterPro" id="IPR001853">
    <property type="entry name" value="DSBA-like_thioredoxin_dom"/>
</dbReference>